<accession>E7ABU7</accession>
<keyword evidence="5" id="KW-0830">Ubiquinone</keyword>
<dbReference type="EMBL" id="FQ670179">
    <property type="protein sequence ID" value="CBY82920.1"/>
    <property type="molecule type" value="Genomic_DNA"/>
</dbReference>
<evidence type="ECO:0000259" key="7">
    <source>
        <dbReference type="Pfam" id="PF00361"/>
    </source>
</evidence>
<dbReference type="eggNOG" id="COG1007">
    <property type="taxonomic scope" value="Bacteria"/>
</dbReference>
<keyword evidence="5" id="KW-0874">Quinone</keyword>
<keyword evidence="3 5" id="KW-1133">Transmembrane helix</keyword>
<evidence type="ECO:0000256" key="3">
    <source>
        <dbReference type="ARBA" id="ARBA00022989"/>
    </source>
</evidence>
<dbReference type="GO" id="GO:0042773">
    <property type="term" value="P:ATP synthesis coupled electron transport"/>
    <property type="evidence" value="ECO:0007669"/>
    <property type="project" value="InterPro"/>
</dbReference>
<keyword evidence="5" id="KW-0520">NAD</keyword>
<dbReference type="AlphaFoldDB" id="E7ABU7"/>
<dbReference type="PANTHER" id="PTHR22773">
    <property type="entry name" value="NADH DEHYDROGENASE"/>
    <property type="match status" value="1"/>
</dbReference>
<keyword evidence="5" id="KW-1003">Cell membrane</keyword>
<feature type="transmembrane region" description="Helical" evidence="5">
    <location>
        <begin position="325"/>
        <end position="344"/>
    </location>
</feature>
<evidence type="ECO:0000256" key="4">
    <source>
        <dbReference type="ARBA" id="ARBA00023136"/>
    </source>
</evidence>
<dbReference type="OrthoDB" id="9768329at2"/>
<evidence type="ECO:0000313" key="9">
    <source>
        <dbReference type="Proteomes" id="UP000007934"/>
    </source>
</evidence>
<feature type="domain" description="NADH:quinone oxidoreductase/Mrp antiporter transmembrane" evidence="7">
    <location>
        <begin position="127"/>
        <end position="420"/>
    </location>
</feature>
<keyword evidence="2 5" id="KW-0812">Transmembrane</keyword>
<comment type="catalytic activity">
    <reaction evidence="5">
        <text>a quinone + NADH + 5 H(+)(in) = a quinol + NAD(+) + 4 H(+)(out)</text>
        <dbReference type="Rhea" id="RHEA:57888"/>
        <dbReference type="ChEBI" id="CHEBI:15378"/>
        <dbReference type="ChEBI" id="CHEBI:24646"/>
        <dbReference type="ChEBI" id="CHEBI:57540"/>
        <dbReference type="ChEBI" id="CHEBI:57945"/>
        <dbReference type="ChEBI" id="CHEBI:132124"/>
    </reaction>
</comment>
<dbReference type="STRING" id="936155.HFELIS_08360"/>
<feature type="transmembrane region" description="Helical" evidence="5">
    <location>
        <begin position="42"/>
        <end position="59"/>
    </location>
</feature>
<feature type="transmembrane region" description="Helical" evidence="5">
    <location>
        <begin position="371"/>
        <end position="389"/>
    </location>
</feature>
<comment type="function">
    <text evidence="5">NDH-1 shuttles electrons from NADH, via FMN and iron-sulfur (Fe-S) centers, to quinones in the respiratory chain. The immediate electron acceptor for the enzyme in this species is believed to be ubiquinone. Couples the redox reaction to proton translocation (for every two electrons transferred, four hydrogen ions are translocated across the cytoplasmic membrane), and thus conserves the redox energy in a proton gradient.</text>
</comment>
<keyword evidence="5" id="KW-0997">Cell inner membrane</keyword>
<dbReference type="GO" id="GO:0008137">
    <property type="term" value="F:NADH dehydrogenase (ubiquinone) activity"/>
    <property type="evidence" value="ECO:0007669"/>
    <property type="project" value="InterPro"/>
</dbReference>
<keyword evidence="4 5" id="KW-0472">Membrane</keyword>
<dbReference type="HAMAP" id="MF_00445">
    <property type="entry name" value="NDH1_NuoN_1"/>
    <property type="match status" value="1"/>
</dbReference>
<keyword evidence="5" id="KW-0813">Transport</keyword>
<dbReference type="Pfam" id="PF00361">
    <property type="entry name" value="Proton_antipo_M"/>
    <property type="match status" value="1"/>
</dbReference>
<name>E7ABU7_HELFC</name>
<comment type="subcellular location">
    <subcellularLocation>
        <location evidence="5">Cell inner membrane</location>
        <topology evidence="5">Multi-pass membrane protein</topology>
    </subcellularLocation>
    <subcellularLocation>
        <location evidence="1">Endomembrane system</location>
        <topology evidence="1">Multi-pass membrane protein</topology>
    </subcellularLocation>
    <subcellularLocation>
        <location evidence="6">Membrane</location>
        <topology evidence="6">Multi-pass membrane protein</topology>
    </subcellularLocation>
</comment>
<comment type="subunit">
    <text evidence="5">NDH-1 is composed of 14 different subunits. Subunits NuoA, H, J, K, L, M, N constitute the membrane sector of the complex.</text>
</comment>
<dbReference type="GO" id="GO:0048038">
    <property type="term" value="F:quinone binding"/>
    <property type="evidence" value="ECO:0007669"/>
    <property type="project" value="UniProtKB-KW"/>
</dbReference>
<feature type="transmembrane region" description="Helical" evidence="5">
    <location>
        <begin position="12"/>
        <end position="30"/>
    </location>
</feature>
<reference evidence="8 9" key="1">
    <citation type="journal article" date="2011" name="Genome Biol. Evol.">
        <title>Comparative whole genome sequence analysis of the carcinogenic bacterial model pathogen Helicobacter felis.</title>
        <authorList>
            <person name="Arnold I.C."/>
            <person name="Zigova Z."/>
            <person name="Holden M."/>
            <person name="Lawley T.D."/>
            <person name="Rad R."/>
            <person name="Dougan G."/>
            <person name="Falkow S."/>
            <person name="Bentley S.D."/>
            <person name="Muller A."/>
        </authorList>
    </citation>
    <scope>NUCLEOTIDE SEQUENCE [LARGE SCALE GENOMIC DNA]</scope>
    <source>
        <strain evidence="9">ATCC 49179 / CCUG 28539 / NCTC 12436 / CS1</strain>
    </source>
</reference>
<evidence type="ECO:0000256" key="1">
    <source>
        <dbReference type="ARBA" id="ARBA00004127"/>
    </source>
</evidence>
<feature type="transmembrane region" description="Helical" evidence="5">
    <location>
        <begin position="199"/>
        <end position="218"/>
    </location>
</feature>
<feature type="transmembrane region" description="Helical" evidence="5">
    <location>
        <begin position="269"/>
        <end position="292"/>
    </location>
</feature>
<feature type="transmembrane region" description="Helical" evidence="5">
    <location>
        <begin position="163"/>
        <end position="184"/>
    </location>
</feature>
<dbReference type="RefSeq" id="WP_013469286.1">
    <property type="nucleotide sequence ID" value="NC_014810.2"/>
</dbReference>
<sequence>MDFSFSIQEFNFVSILPMLIGMVGGVYVLLTNVCRGQFSRNLNVFLVLFILALDFWTLFLPMGAPSSFYNLITTDPISLMAQKFIVAASFLLMWLVLSKERFSEFQTPEFYPLYLFMVTGFQIMVSSNHLLIIILGLESASLSMCVVMALNNKHGGLEAGLKYFTMGVLASVFFSMGAALLYLLTGSLNLSDMSFTENFSPVVLCVCAAIFLLGAVGFKVSLVPFHTWMPDIYEGNNPVLAGFISIVPKIAGLVVAWRIFAFFLSTQIIFIHALFYFLIALTITIPNLMALVQKDAKRMMAYSSISHTGFALACVFGGWVETMFAYWLLFLITNVGAFALFWGVSTKEDALAHCYHYPFARFNGLIHTKPLLALLGAVFLFSLAGIPPFSMFWGKVMILQNLLAQHNLFLAIVMVVNSAIAACYYLRLCVAMFFATPNTSGALNASYPVYAVLFGTAILCLGSISVLQHYAL</sequence>
<evidence type="ECO:0000256" key="6">
    <source>
        <dbReference type="RuleBase" id="RU000320"/>
    </source>
</evidence>
<evidence type="ECO:0000313" key="8">
    <source>
        <dbReference type="EMBL" id="CBY82920.1"/>
    </source>
</evidence>
<organism evidence="8 9">
    <name type="scientific">Helicobacter felis (strain ATCC 49179 / CCUG 28539 / NCTC 12436 / CS1)</name>
    <dbReference type="NCBI Taxonomy" id="936155"/>
    <lineage>
        <taxon>Bacteria</taxon>
        <taxon>Pseudomonadati</taxon>
        <taxon>Campylobacterota</taxon>
        <taxon>Epsilonproteobacteria</taxon>
        <taxon>Campylobacterales</taxon>
        <taxon>Helicobacteraceae</taxon>
        <taxon>Helicobacter</taxon>
    </lineage>
</organism>
<dbReference type="KEGG" id="hfe:HFELIS_08360"/>
<gene>
    <name evidence="5" type="primary">nuoN</name>
    <name evidence="8" type="ordered locus">Hfelis_08360</name>
</gene>
<evidence type="ECO:0000256" key="2">
    <source>
        <dbReference type="ARBA" id="ARBA00022692"/>
    </source>
</evidence>
<feature type="transmembrane region" description="Helical" evidence="5">
    <location>
        <begin position="109"/>
        <end position="125"/>
    </location>
</feature>
<feature type="transmembrane region" description="Helical" evidence="5">
    <location>
        <begin position="447"/>
        <end position="471"/>
    </location>
</feature>
<dbReference type="Proteomes" id="UP000007934">
    <property type="component" value="Chromosome"/>
</dbReference>
<evidence type="ECO:0000256" key="5">
    <source>
        <dbReference type="HAMAP-Rule" id="MF_00445"/>
    </source>
</evidence>
<comment type="similarity">
    <text evidence="5">Belongs to the complex I subunit 2 family.</text>
</comment>
<dbReference type="InterPro" id="IPR010096">
    <property type="entry name" value="NADH-Q_OxRdtase_suN/2"/>
</dbReference>
<dbReference type="GO" id="GO:0050136">
    <property type="term" value="F:NADH dehydrogenase (quinone) (non-electrogenic) activity"/>
    <property type="evidence" value="ECO:0007669"/>
    <property type="project" value="UniProtKB-UniRule"/>
</dbReference>
<keyword evidence="9" id="KW-1185">Reference proteome</keyword>
<dbReference type="InterPro" id="IPR001750">
    <property type="entry name" value="ND/Mrp_TM"/>
</dbReference>
<dbReference type="EC" id="7.1.1.-" evidence="5"/>
<keyword evidence="5" id="KW-1278">Translocase</keyword>
<dbReference type="GO" id="GO:0005886">
    <property type="term" value="C:plasma membrane"/>
    <property type="evidence" value="ECO:0007669"/>
    <property type="project" value="UniProtKB-SubCell"/>
</dbReference>
<dbReference type="NCBIfam" id="TIGR01770">
    <property type="entry name" value="NDH_I_N"/>
    <property type="match status" value="1"/>
</dbReference>
<protein>
    <recommendedName>
        <fullName evidence="5">NADH-quinone oxidoreductase subunit N</fullName>
        <ecNumber evidence="5">7.1.1.-</ecNumber>
    </recommendedName>
    <alternativeName>
        <fullName evidence="5">NADH dehydrogenase I subunit N</fullName>
    </alternativeName>
    <alternativeName>
        <fullName evidence="5">NDH-1 subunit N</fullName>
    </alternativeName>
</protein>
<dbReference type="GeneID" id="36133498"/>
<dbReference type="GO" id="GO:0012505">
    <property type="term" value="C:endomembrane system"/>
    <property type="evidence" value="ECO:0007669"/>
    <property type="project" value="UniProtKB-SubCell"/>
</dbReference>
<proteinExistence type="inferred from homology"/>
<feature type="transmembrane region" description="Helical" evidence="5">
    <location>
        <begin position="79"/>
        <end position="97"/>
    </location>
</feature>
<feature type="transmembrane region" description="Helical" evidence="5">
    <location>
        <begin position="239"/>
        <end position="263"/>
    </location>
</feature>
<dbReference type="HOGENOM" id="CLU_007100_1_4_7"/>
<feature type="transmembrane region" description="Helical" evidence="5">
    <location>
        <begin position="409"/>
        <end position="435"/>
    </location>
</feature>